<evidence type="ECO:0000256" key="2">
    <source>
        <dbReference type="PROSITE-ProRule" id="PRU00335"/>
    </source>
</evidence>
<evidence type="ECO:0000313" key="4">
    <source>
        <dbReference type="EMBL" id="MBT0607215.1"/>
    </source>
</evidence>
<evidence type="ECO:0000256" key="1">
    <source>
        <dbReference type="ARBA" id="ARBA00023125"/>
    </source>
</evidence>
<dbReference type="Gene3D" id="1.10.357.10">
    <property type="entry name" value="Tetracycline Repressor, domain 2"/>
    <property type="match status" value="1"/>
</dbReference>
<feature type="DNA-binding region" description="H-T-H motif" evidence="2">
    <location>
        <begin position="45"/>
        <end position="64"/>
    </location>
</feature>
<sequence length="222" mass="26047">MKLSCINISVDDSLFIKNPETTDLGKKIVENGISLMVELGYEAFTFKKLGEAIGSNESSIYRYFESKHSLLLYFVNWYWSWIEYRLVLQTHALQDKQEKLKIAIKILTEKVTEDKQISFVDEAKLYKIIMCEATKAYYIKEVDQENKKGYYRAYKRVVQRVSDMVLEINPEFKFPHMLISTIIEGSHNQYYFSEHLPSLTDVNNKNTNVVEFYTTLVQKVIS</sequence>
<protein>
    <submittedName>
        <fullName evidence="4">TetR/AcrR family transcriptional regulator</fullName>
    </submittedName>
</protein>
<proteinExistence type="predicted"/>
<reference evidence="4 5" key="1">
    <citation type="submission" date="2021-05" db="EMBL/GenBank/DDBJ databases">
        <title>Aequorivita echinoideorum JCM 30378 genome.</title>
        <authorList>
            <person name="Zhang H."/>
            <person name="Li C."/>
        </authorList>
    </citation>
    <scope>NUCLEOTIDE SEQUENCE [LARGE SCALE GENOMIC DNA]</scope>
    <source>
        <strain evidence="4 5">JCM30378</strain>
    </source>
</reference>
<dbReference type="InterPro" id="IPR009057">
    <property type="entry name" value="Homeodomain-like_sf"/>
</dbReference>
<dbReference type="SUPFAM" id="SSF46689">
    <property type="entry name" value="Homeodomain-like"/>
    <property type="match status" value="1"/>
</dbReference>
<keyword evidence="1 2" id="KW-0238">DNA-binding</keyword>
<feature type="domain" description="HTH tetR-type" evidence="3">
    <location>
        <begin position="22"/>
        <end position="82"/>
    </location>
</feature>
<name>A0ABS5S468_9FLAO</name>
<organism evidence="4 5">
    <name type="scientific">Aequorivita echinoideorum</name>
    <dbReference type="NCBI Taxonomy" id="1549647"/>
    <lineage>
        <taxon>Bacteria</taxon>
        <taxon>Pseudomonadati</taxon>
        <taxon>Bacteroidota</taxon>
        <taxon>Flavobacteriia</taxon>
        <taxon>Flavobacteriales</taxon>
        <taxon>Flavobacteriaceae</taxon>
        <taxon>Aequorivita</taxon>
    </lineage>
</organism>
<dbReference type="Proteomes" id="UP001297092">
    <property type="component" value="Unassembled WGS sequence"/>
</dbReference>
<gene>
    <name evidence="4" type="ORF">KIV10_03375</name>
</gene>
<dbReference type="RefSeq" id="WP_214112071.1">
    <property type="nucleotide sequence ID" value="NZ_JAHCTB010000001.1"/>
</dbReference>
<keyword evidence="5" id="KW-1185">Reference proteome</keyword>
<evidence type="ECO:0000313" key="5">
    <source>
        <dbReference type="Proteomes" id="UP001297092"/>
    </source>
</evidence>
<dbReference type="InterPro" id="IPR001647">
    <property type="entry name" value="HTH_TetR"/>
</dbReference>
<comment type="caution">
    <text evidence="4">The sequence shown here is derived from an EMBL/GenBank/DDBJ whole genome shotgun (WGS) entry which is preliminary data.</text>
</comment>
<evidence type="ECO:0000259" key="3">
    <source>
        <dbReference type="PROSITE" id="PS50977"/>
    </source>
</evidence>
<dbReference type="PROSITE" id="PS50977">
    <property type="entry name" value="HTH_TETR_2"/>
    <property type="match status" value="1"/>
</dbReference>
<dbReference type="PRINTS" id="PR00455">
    <property type="entry name" value="HTHTETR"/>
</dbReference>
<dbReference type="EMBL" id="JAHCTB010000001">
    <property type="protein sequence ID" value="MBT0607215.1"/>
    <property type="molecule type" value="Genomic_DNA"/>
</dbReference>
<dbReference type="Pfam" id="PF00440">
    <property type="entry name" value="TetR_N"/>
    <property type="match status" value="1"/>
</dbReference>
<accession>A0ABS5S468</accession>